<dbReference type="Pfam" id="PF12776">
    <property type="entry name" value="Myb_DNA-bind_3"/>
    <property type="match status" value="1"/>
</dbReference>
<reference evidence="3 4" key="1">
    <citation type="journal article" date="2017" name="Nat. Commun.">
        <title>Genome assembly with in vitro proximity ligation data and whole-genome triplication in lettuce.</title>
        <authorList>
            <person name="Reyes-Chin-Wo S."/>
            <person name="Wang Z."/>
            <person name="Yang X."/>
            <person name="Kozik A."/>
            <person name="Arikit S."/>
            <person name="Song C."/>
            <person name="Xia L."/>
            <person name="Froenicke L."/>
            <person name="Lavelle D.O."/>
            <person name="Truco M.J."/>
            <person name="Xia R."/>
            <person name="Zhu S."/>
            <person name="Xu C."/>
            <person name="Xu H."/>
            <person name="Xu X."/>
            <person name="Cox K."/>
            <person name="Korf I."/>
            <person name="Meyers B.C."/>
            <person name="Michelmore R.W."/>
        </authorList>
    </citation>
    <scope>NUCLEOTIDE SEQUENCE [LARGE SCALE GENOMIC DNA]</scope>
    <source>
        <strain evidence="4">cv. Salinas</strain>
        <tissue evidence="3">Seedlings</tissue>
    </source>
</reference>
<evidence type="ECO:0000313" key="3">
    <source>
        <dbReference type="EMBL" id="KAJ0198758.1"/>
    </source>
</evidence>
<organism evidence="3 4">
    <name type="scientific">Lactuca sativa</name>
    <name type="common">Garden lettuce</name>
    <dbReference type="NCBI Taxonomy" id="4236"/>
    <lineage>
        <taxon>Eukaryota</taxon>
        <taxon>Viridiplantae</taxon>
        <taxon>Streptophyta</taxon>
        <taxon>Embryophyta</taxon>
        <taxon>Tracheophyta</taxon>
        <taxon>Spermatophyta</taxon>
        <taxon>Magnoliopsida</taxon>
        <taxon>eudicotyledons</taxon>
        <taxon>Gunneridae</taxon>
        <taxon>Pentapetalae</taxon>
        <taxon>asterids</taxon>
        <taxon>campanulids</taxon>
        <taxon>Asterales</taxon>
        <taxon>Asteraceae</taxon>
        <taxon>Cichorioideae</taxon>
        <taxon>Cichorieae</taxon>
        <taxon>Lactucinae</taxon>
        <taxon>Lactuca</taxon>
    </lineage>
</organism>
<proteinExistence type="predicted"/>
<sequence length="223" mass="24694">MADRRQWTQEEEDALITILQDIVVISGRGDNGSFRPGTYDQVVLKLREKVVGINITTKHVQNKIKLLKDKFSVAYDLQNTSGFGWDDVRKCVVVDSPEILEEYLKKHPNKNYVANKPFPAYERLANVFGGMAESAADVTQNQNIDNEEGESLPSSNSNPQNTATSSNPNPKDSSQNKKRKAASEEVTDIIGKGLAVVSEEIQKMTRAITSSTNDLAGLKTIHE</sequence>
<evidence type="ECO:0000256" key="1">
    <source>
        <dbReference type="SAM" id="MobiDB-lite"/>
    </source>
</evidence>
<dbReference type="AlphaFoldDB" id="A0A9R1V5P7"/>
<keyword evidence="4" id="KW-1185">Reference proteome</keyword>
<dbReference type="PANTHER" id="PTHR46250:SF18">
    <property type="entry name" value="MYB_SANT-LIKE DOMAIN-CONTAINING PROTEIN"/>
    <property type="match status" value="1"/>
</dbReference>
<feature type="compositionally biased region" description="Polar residues" evidence="1">
    <location>
        <begin position="152"/>
        <end position="173"/>
    </location>
</feature>
<feature type="region of interest" description="Disordered" evidence="1">
    <location>
        <begin position="145"/>
        <end position="185"/>
    </location>
</feature>
<accession>A0A9R1V5P7</accession>
<feature type="domain" description="Myb/SANT-like" evidence="2">
    <location>
        <begin position="6"/>
        <end position="95"/>
    </location>
</feature>
<evidence type="ECO:0000313" key="4">
    <source>
        <dbReference type="Proteomes" id="UP000235145"/>
    </source>
</evidence>
<dbReference type="PANTHER" id="PTHR46250">
    <property type="entry name" value="MYB/SANT-LIKE DNA-BINDING DOMAIN PROTEIN-RELATED"/>
    <property type="match status" value="1"/>
</dbReference>
<dbReference type="InterPro" id="IPR024752">
    <property type="entry name" value="Myb/SANT-like_dom"/>
</dbReference>
<comment type="caution">
    <text evidence="3">The sequence shown here is derived from an EMBL/GenBank/DDBJ whole genome shotgun (WGS) entry which is preliminary data.</text>
</comment>
<dbReference type="EMBL" id="NBSK02000006">
    <property type="protein sequence ID" value="KAJ0198758.1"/>
    <property type="molecule type" value="Genomic_DNA"/>
</dbReference>
<gene>
    <name evidence="3" type="ORF">LSAT_V11C600330070</name>
</gene>
<protein>
    <recommendedName>
        <fullName evidence="2">Myb/SANT-like domain-containing protein</fullName>
    </recommendedName>
</protein>
<name>A0A9R1V5P7_LACSA</name>
<dbReference type="Proteomes" id="UP000235145">
    <property type="component" value="Unassembled WGS sequence"/>
</dbReference>
<evidence type="ECO:0000259" key="2">
    <source>
        <dbReference type="Pfam" id="PF12776"/>
    </source>
</evidence>